<organism evidence="2">
    <name type="scientific">Lygus hesperus</name>
    <name type="common">Western plant bug</name>
    <dbReference type="NCBI Taxonomy" id="30085"/>
    <lineage>
        <taxon>Eukaryota</taxon>
        <taxon>Metazoa</taxon>
        <taxon>Ecdysozoa</taxon>
        <taxon>Arthropoda</taxon>
        <taxon>Hexapoda</taxon>
        <taxon>Insecta</taxon>
        <taxon>Pterygota</taxon>
        <taxon>Neoptera</taxon>
        <taxon>Paraneoptera</taxon>
        <taxon>Hemiptera</taxon>
        <taxon>Heteroptera</taxon>
        <taxon>Panheteroptera</taxon>
        <taxon>Cimicomorpha</taxon>
        <taxon>Miridae</taxon>
        <taxon>Mirini</taxon>
        <taxon>Lygus</taxon>
    </lineage>
</organism>
<protein>
    <submittedName>
        <fullName evidence="2">Replication protein E1</fullName>
    </submittedName>
</protein>
<proteinExistence type="predicted"/>
<evidence type="ECO:0000313" key="2">
    <source>
        <dbReference type="EMBL" id="JAG11621.1"/>
    </source>
</evidence>
<dbReference type="AlphaFoldDB" id="A0A0A9WW46"/>
<reference evidence="2" key="2">
    <citation type="submission" date="2014-07" db="EMBL/GenBank/DDBJ databases">
        <authorList>
            <person name="Hull J."/>
        </authorList>
    </citation>
    <scope>NUCLEOTIDE SEQUENCE</scope>
</reference>
<dbReference type="EMBL" id="GBHO01031983">
    <property type="protein sequence ID" value="JAG11621.1"/>
    <property type="molecule type" value="Transcribed_RNA"/>
</dbReference>
<name>A0A0A9WW46_LYGHE</name>
<feature type="region of interest" description="Disordered" evidence="1">
    <location>
        <begin position="69"/>
        <end position="107"/>
    </location>
</feature>
<accession>A0A0A9WW46</accession>
<evidence type="ECO:0000256" key="1">
    <source>
        <dbReference type="SAM" id="MobiDB-lite"/>
    </source>
</evidence>
<sequence>MRRLCKRTARRWLLHLQQEYPEYAAVIKLLDQYDSYKLSSFRPSRRFLRSNSSIDVACNTTVDVSELSTPIEDIPSASDSDVTPSSESDGLSTDVQYDTDISVSGGV</sequence>
<gene>
    <name evidence="2" type="primary">E1_7</name>
    <name evidence="2" type="ORF">CM83_101713</name>
</gene>
<feature type="compositionally biased region" description="Polar residues" evidence="1">
    <location>
        <begin position="77"/>
        <end position="107"/>
    </location>
</feature>
<reference evidence="2" key="1">
    <citation type="journal article" date="2014" name="PLoS ONE">
        <title>Transcriptome-Based Identification of ABC Transporters in the Western Tarnished Plant Bug Lygus hesperus.</title>
        <authorList>
            <person name="Hull J.J."/>
            <person name="Chaney K."/>
            <person name="Geib S.M."/>
            <person name="Fabrick J.A."/>
            <person name="Brent C.S."/>
            <person name="Walsh D."/>
            <person name="Lavine L.C."/>
        </authorList>
    </citation>
    <scope>NUCLEOTIDE SEQUENCE</scope>
</reference>